<organism evidence="2 3">
    <name type="scientific">Glarea lozoyensis (strain ATCC 74030 / MF5533)</name>
    <dbReference type="NCBI Taxonomy" id="1104152"/>
    <lineage>
        <taxon>Eukaryota</taxon>
        <taxon>Fungi</taxon>
        <taxon>Dikarya</taxon>
        <taxon>Ascomycota</taxon>
        <taxon>Pezizomycotina</taxon>
        <taxon>Leotiomycetes</taxon>
        <taxon>Helotiales</taxon>
        <taxon>Helotiaceae</taxon>
        <taxon>Glarea</taxon>
    </lineage>
</organism>
<accession>H0EMF3</accession>
<feature type="compositionally biased region" description="Basic and acidic residues" evidence="1">
    <location>
        <begin position="37"/>
        <end position="52"/>
    </location>
</feature>
<comment type="caution">
    <text evidence="2">The sequence shown here is derived from an EMBL/GenBank/DDBJ whole genome shotgun (WGS) entry which is preliminary data.</text>
</comment>
<keyword evidence="3" id="KW-1185">Reference proteome</keyword>
<reference evidence="2 3" key="1">
    <citation type="journal article" date="2012" name="Eukaryot. Cell">
        <title>Genome sequence of the fungus Glarea lozoyensis: the first genome sequence of a species from the Helotiaceae family.</title>
        <authorList>
            <person name="Youssar L."/>
            <person name="Gruening B.A."/>
            <person name="Erxleben A."/>
            <person name="Guenther S."/>
            <person name="Huettel W."/>
        </authorList>
    </citation>
    <scope>NUCLEOTIDE SEQUENCE [LARGE SCALE GENOMIC DNA]</scope>
    <source>
        <strain evidence="3">ATCC 74030 / MF5533</strain>
    </source>
</reference>
<dbReference type="HOGENOM" id="CLU_2061717_0_0_1"/>
<proteinExistence type="predicted"/>
<evidence type="ECO:0000313" key="3">
    <source>
        <dbReference type="Proteomes" id="UP000005446"/>
    </source>
</evidence>
<gene>
    <name evidence="2" type="ORF">M7I_3789</name>
</gene>
<protein>
    <submittedName>
        <fullName evidence="2">Uncharacterized protein</fullName>
    </submittedName>
</protein>
<evidence type="ECO:0000313" key="2">
    <source>
        <dbReference type="EMBL" id="EHL00293.1"/>
    </source>
</evidence>
<dbReference type="Proteomes" id="UP000005446">
    <property type="component" value="Unassembled WGS sequence"/>
</dbReference>
<sequence length="119" mass="13831">MAYEYDEYGRLRGNGESAFFEPSHPIPEHYPTTDYYSDSRDNIPRRPDDRQRASPLKQNRAQKMSTTSMDSDSSEHVSAETIAAITERIKQEAKLTEYYSKFPIERELKGLTTEKSYPQ</sequence>
<evidence type="ECO:0000256" key="1">
    <source>
        <dbReference type="SAM" id="MobiDB-lite"/>
    </source>
</evidence>
<feature type="region of interest" description="Disordered" evidence="1">
    <location>
        <begin position="13"/>
        <end position="78"/>
    </location>
</feature>
<dbReference type="OrthoDB" id="5413703at2759"/>
<dbReference type="AlphaFoldDB" id="H0EMF3"/>
<name>H0EMF3_GLAL7</name>
<dbReference type="EMBL" id="AGUE01000089">
    <property type="protein sequence ID" value="EHL00293.1"/>
    <property type="molecule type" value="Genomic_DNA"/>
</dbReference>
<dbReference type="InParanoid" id="H0EMF3"/>